<dbReference type="OrthoDB" id="354769at2759"/>
<dbReference type="AlphaFoldDB" id="A0A9P4S3I4"/>
<comment type="similarity">
    <text evidence="2">Belongs to the EXO5 family.</text>
</comment>
<dbReference type="GO" id="GO:0005739">
    <property type="term" value="C:mitochondrion"/>
    <property type="evidence" value="ECO:0007669"/>
    <property type="project" value="TreeGrafter"/>
</dbReference>
<proteinExistence type="inferred from homology"/>
<dbReference type="GO" id="GO:0051539">
    <property type="term" value="F:4 iron, 4 sulfur cluster binding"/>
    <property type="evidence" value="ECO:0007669"/>
    <property type="project" value="UniProtKB-KW"/>
</dbReference>
<dbReference type="Pfam" id="PF09810">
    <property type="entry name" value="Exo5"/>
    <property type="match status" value="1"/>
</dbReference>
<comment type="cofactor">
    <cofactor evidence="1">
        <name>[4Fe-4S] cluster</name>
        <dbReference type="ChEBI" id="CHEBI:49883"/>
    </cofactor>
</comment>
<evidence type="ECO:0000256" key="3">
    <source>
        <dbReference type="ARBA" id="ARBA00011245"/>
    </source>
</evidence>
<feature type="compositionally biased region" description="Polar residues" evidence="7">
    <location>
        <begin position="58"/>
        <end position="84"/>
    </location>
</feature>
<name>A0A9P4S3I4_9PEZI</name>
<dbReference type="InterPro" id="IPR019190">
    <property type="entry name" value="EXOV"/>
</dbReference>
<keyword evidence="4" id="KW-0004">4Fe-4S</keyword>
<dbReference type="GO" id="GO:0036297">
    <property type="term" value="P:interstrand cross-link repair"/>
    <property type="evidence" value="ECO:0007669"/>
    <property type="project" value="TreeGrafter"/>
</dbReference>
<protein>
    <recommendedName>
        <fullName evidence="10">Exonuclease V</fullName>
    </recommendedName>
</protein>
<evidence type="ECO:0000313" key="9">
    <source>
        <dbReference type="Proteomes" id="UP000799429"/>
    </source>
</evidence>
<gene>
    <name evidence="8" type="ORF">M501DRAFT_1026961</name>
</gene>
<evidence type="ECO:0000256" key="1">
    <source>
        <dbReference type="ARBA" id="ARBA00001966"/>
    </source>
</evidence>
<dbReference type="GO" id="GO:0045145">
    <property type="term" value="F:single-stranded DNA 5'-3' DNA exonuclease activity"/>
    <property type="evidence" value="ECO:0007669"/>
    <property type="project" value="InterPro"/>
</dbReference>
<comment type="subunit">
    <text evidence="3">Monomer.</text>
</comment>
<evidence type="ECO:0008006" key="10">
    <source>
        <dbReference type="Google" id="ProtNLM"/>
    </source>
</evidence>
<sequence length="478" mass="54070">MTTANNGSGELYPLIEQLSDYGSEFDTEGEDAVNGILSKFDLTGAKTLVLESIEDGPASSSVAHVPRSSQTSEDYGLSHNTENLAENEKEHPESVEQIPEAEDTRSPLERFRLPPKKPLSVTDLVSPAWCELQYWYTLTKHGKKQQTPAMKQGSRIHKVLEEQIHIAVPVDVQTKEDAWGLKFWNVIQGLRTLRATGITRELEIWGLVDGEVINGVIDELSFDGPEDFKEEKPLLPDGYQMSLEDWAKFQKPPPKSTRNSQGERQLYISDVKTRRSLTLPNGSSLRPTIMQLMLYRKLFEDIALGRLNPSSIFARYNLDPEANFSDEFIAQMGNLNFTLDDEPSQPGSSNLSIPGDTLSEILEHANLLSLWPLMIQEYSKTVSGPASISNTLRAEFRNSEDGSIIGSKIFRYDELSLYRYTEDTMDWWKGQRLAKGVDIEEAFKCRFCEFAEGCSWRIEQDDKAVQRARSKRHSMSKT</sequence>
<keyword evidence="5" id="KW-0540">Nuclease</keyword>
<reference evidence="8" key="1">
    <citation type="journal article" date="2020" name="Stud. Mycol.">
        <title>101 Dothideomycetes genomes: a test case for predicting lifestyles and emergence of pathogens.</title>
        <authorList>
            <person name="Haridas S."/>
            <person name="Albert R."/>
            <person name="Binder M."/>
            <person name="Bloem J."/>
            <person name="Labutti K."/>
            <person name="Salamov A."/>
            <person name="Andreopoulos B."/>
            <person name="Baker S."/>
            <person name="Barry K."/>
            <person name="Bills G."/>
            <person name="Bluhm B."/>
            <person name="Cannon C."/>
            <person name="Castanera R."/>
            <person name="Culley D."/>
            <person name="Daum C."/>
            <person name="Ezra D."/>
            <person name="Gonzalez J."/>
            <person name="Henrissat B."/>
            <person name="Kuo A."/>
            <person name="Liang C."/>
            <person name="Lipzen A."/>
            <person name="Lutzoni F."/>
            <person name="Magnuson J."/>
            <person name="Mondo S."/>
            <person name="Nolan M."/>
            <person name="Ohm R."/>
            <person name="Pangilinan J."/>
            <person name="Park H.-J."/>
            <person name="Ramirez L."/>
            <person name="Alfaro M."/>
            <person name="Sun H."/>
            <person name="Tritt A."/>
            <person name="Yoshinaga Y."/>
            <person name="Zwiers L.-H."/>
            <person name="Turgeon B."/>
            <person name="Goodwin S."/>
            <person name="Spatafora J."/>
            <person name="Crous P."/>
            <person name="Grigoriev I."/>
        </authorList>
    </citation>
    <scope>NUCLEOTIDE SEQUENCE</scope>
    <source>
        <strain evidence="8">CBS 101060</strain>
    </source>
</reference>
<evidence type="ECO:0000256" key="6">
    <source>
        <dbReference type="ARBA" id="ARBA00022839"/>
    </source>
</evidence>
<accession>A0A9P4S3I4</accession>
<keyword evidence="4" id="KW-0411">Iron-sulfur</keyword>
<feature type="region of interest" description="Disordered" evidence="7">
    <location>
        <begin position="54"/>
        <end position="112"/>
    </location>
</feature>
<dbReference type="Proteomes" id="UP000799429">
    <property type="component" value="Unassembled WGS sequence"/>
</dbReference>
<dbReference type="PANTHER" id="PTHR14464">
    <property type="entry name" value="EXONUCLEASE V"/>
    <property type="match status" value="1"/>
</dbReference>
<dbReference type="PANTHER" id="PTHR14464:SF4">
    <property type="entry name" value="EXONUCLEASE V"/>
    <property type="match status" value="1"/>
</dbReference>
<keyword evidence="6" id="KW-0269">Exonuclease</keyword>
<dbReference type="EMBL" id="MU006112">
    <property type="protein sequence ID" value="KAF2835030.1"/>
    <property type="molecule type" value="Genomic_DNA"/>
</dbReference>
<keyword evidence="4" id="KW-0479">Metal-binding</keyword>
<evidence type="ECO:0000256" key="7">
    <source>
        <dbReference type="SAM" id="MobiDB-lite"/>
    </source>
</evidence>
<dbReference type="GO" id="GO:0005634">
    <property type="term" value="C:nucleus"/>
    <property type="evidence" value="ECO:0007669"/>
    <property type="project" value="TreeGrafter"/>
</dbReference>
<keyword evidence="9" id="KW-1185">Reference proteome</keyword>
<organism evidence="8 9">
    <name type="scientific">Patellaria atrata CBS 101060</name>
    <dbReference type="NCBI Taxonomy" id="1346257"/>
    <lineage>
        <taxon>Eukaryota</taxon>
        <taxon>Fungi</taxon>
        <taxon>Dikarya</taxon>
        <taxon>Ascomycota</taxon>
        <taxon>Pezizomycotina</taxon>
        <taxon>Dothideomycetes</taxon>
        <taxon>Dothideomycetes incertae sedis</taxon>
        <taxon>Patellariales</taxon>
        <taxon>Patellariaceae</taxon>
        <taxon>Patellaria</taxon>
    </lineage>
</organism>
<evidence type="ECO:0000256" key="2">
    <source>
        <dbReference type="ARBA" id="ARBA00009797"/>
    </source>
</evidence>
<evidence type="ECO:0000256" key="4">
    <source>
        <dbReference type="ARBA" id="ARBA00022485"/>
    </source>
</evidence>
<evidence type="ECO:0000256" key="5">
    <source>
        <dbReference type="ARBA" id="ARBA00022722"/>
    </source>
</evidence>
<keyword evidence="4" id="KW-0408">Iron</keyword>
<comment type="caution">
    <text evidence="8">The sequence shown here is derived from an EMBL/GenBank/DDBJ whole genome shotgun (WGS) entry which is preliminary data.</text>
</comment>
<evidence type="ECO:0000313" key="8">
    <source>
        <dbReference type="EMBL" id="KAF2835030.1"/>
    </source>
</evidence>
<feature type="compositionally biased region" description="Basic and acidic residues" evidence="7">
    <location>
        <begin position="102"/>
        <end position="112"/>
    </location>
</feature>
<keyword evidence="6" id="KW-0378">Hydrolase</keyword>